<sequence length="252" mass="29846">QYRPGKFNLSADALSRLNVVIGEDDKLKIKEVQLEDKKVSRGDYGSKVDSVYWNIRNRFRLENGVIVYRRDQKLLTLVPVGKRLELMQELHKVDLVSRKFYWPGFVNDVKFYVSCCLSCKENKDWRRKHVNELRPVVTTKINELWQLDIAGHFMRVWMGIKFEKVEPRTSKLDKNNRFWKLSTDVDPLVVEDNKLNSDTEVVPVKTVSGKRKSLDELKREFAFMKIDVVEKMCLYLTLSQFDDLRYYKQLKA</sequence>
<dbReference type="Pfam" id="PF17921">
    <property type="entry name" value="Integrase_H2C2"/>
    <property type="match status" value="1"/>
</dbReference>
<dbReference type="EMBL" id="LWCA01001005">
    <property type="protein sequence ID" value="OAF66205.1"/>
    <property type="molecule type" value="Genomic_DNA"/>
</dbReference>
<keyword evidence="3" id="KW-1185">Reference proteome</keyword>
<dbReference type="PANTHER" id="PTHR47266">
    <property type="entry name" value="ENDONUCLEASE-RELATED"/>
    <property type="match status" value="1"/>
</dbReference>
<comment type="caution">
    <text evidence="2">The sequence shown here is derived from an EMBL/GenBank/DDBJ whole genome shotgun (WGS) entry which is preliminary data.</text>
</comment>
<gene>
    <name evidence="2" type="ORF">A3Q56_06077</name>
</gene>
<feature type="domain" description="Integrase zinc-binding" evidence="1">
    <location>
        <begin position="94"/>
        <end position="124"/>
    </location>
</feature>
<evidence type="ECO:0000259" key="1">
    <source>
        <dbReference type="Pfam" id="PF17921"/>
    </source>
</evidence>
<name>A0A177AW43_9BILA</name>
<organism evidence="2 3">
    <name type="scientific">Intoshia linei</name>
    <dbReference type="NCBI Taxonomy" id="1819745"/>
    <lineage>
        <taxon>Eukaryota</taxon>
        <taxon>Metazoa</taxon>
        <taxon>Spiralia</taxon>
        <taxon>Lophotrochozoa</taxon>
        <taxon>Mesozoa</taxon>
        <taxon>Orthonectida</taxon>
        <taxon>Rhopaluridae</taxon>
        <taxon>Intoshia</taxon>
    </lineage>
</organism>
<accession>A0A177AW43</accession>
<protein>
    <recommendedName>
        <fullName evidence="1">Integrase zinc-binding domain-containing protein</fullName>
    </recommendedName>
</protein>
<dbReference type="InterPro" id="IPR052160">
    <property type="entry name" value="Gypsy_RT_Integrase-like"/>
</dbReference>
<evidence type="ECO:0000313" key="3">
    <source>
        <dbReference type="Proteomes" id="UP000078046"/>
    </source>
</evidence>
<feature type="non-terminal residue" evidence="2">
    <location>
        <position position="1"/>
    </location>
</feature>
<dbReference type="Gene3D" id="1.10.340.70">
    <property type="match status" value="1"/>
</dbReference>
<proteinExistence type="predicted"/>
<dbReference type="AlphaFoldDB" id="A0A177AW43"/>
<evidence type="ECO:0000313" key="2">
    <source>
        <dbReference type="EMBL" id="OAF66205.1"/>
    </source>
</evidence>
<reference evidence="2 3" key="1">
    <citation type="submission" date="2016-04" db="EMBL/GenBank/DDBJ databases">
        <title>The genome of Intoshia linei affirms orthonectids as highly simplified spiralians.</title>
        <authorList>
            <person name="Mikhailov K.V."/>
            <person name="Slusarev G.S."/>
            <person name="Nikitin M.A."/>
            <person name="Logacheva M.D."/>
            <person name="Penin A."/>
            <person name="Aleoshin V."/>
            <person name="Panchin Y.V."/>
        </authorList>
    </citation>
    <scope>NUCLEOTIDE SEQUENCE [LARGE SCALE GENOMIC DNA]</scope>
    <source>
        <strain evidence="2">Intl2013</strain>
        <tissue evidence="2">Whole animal</tissue>
    </source>
</reference>
<dbReference type="Proteomes" id="UP000078046">
    <property type="component" value="Unassembled WGS sequence"/>
</dbReference>
<dbReference type="OrthoDB" id="10030726at2759"/>
<dbReference type="InterPro" id="IPR041588">
    <property type="entry name" value="Integrase_H2C2"/>
</dbReference>